<feature type="chain" id="PRO_5045183733" description="Tat pathway signal protein" evidence="1">
    <location>
        <begin position="27"/>
        <end position="227"/>
    </location>
</feature>
<accession>A0ABW6VF87</accession>
<organism evidence="2 3">
    <name type="scientific">Microtetraspora fusca</name>
    <dbReference type="NCBI Taxonomy" id="1997"/>
    <lineage>
        <taxon>Bacteria</taxon>
        <taxon>Bacillati</taxon>
        <taxon>Actinomycetota</taxon>
        <taxon>Actinomycetes</taxon>
        <taxon>Streptosporangiales</taxon>
        <taxon>Streptosporangiaceae</taxon>
        <taxon>Microtetraspora</taxon>
    </lineage>
</organism>
<evidence type="ECO:0000313" key="2">
    <source>
        <dbReference type="EMBL" id="MFF4777987.1"/>
    </source>
</evidence>
<gene>
    <name evidence="2" type="ORF">ACFY05_34690</name>
</gene>
<sequence length="227" mass="23655">MSTRWLAGAAATMAAAALLLPSPASASASGTRSGGHAVPGAPAAARTAPAAPATVAKRLFGAWLRRDRAAAARVASPSAVNTLFSYVYRAPDGFAGCTGNRCRFTHTSVRVPGGLNGILMIVSGTKVTRVYESRHLTRPSTAAAYLFSAWQKGDRDRGLEVASTAAVSSLFRTKYDPAGVTYYPQGCTAEPKGFSCAYSYEGGAMLMHVTGSRSSGYEVRSISYIAD</sequence>
<dbReference type="EMBL" id="JBIAXI010000027">
    <property type="protein sequence ID" value="MFF4777987.1"/>
    <property type="molecule type" value="Genomic_DNA"/>
</dbReference>
<keyword evidence="3" id="KW-1185">Reference proteome</keyword>
<evidence type="ECO:0008006" key="4">
    <source>
        <dbReference type="Google" id="ProtNLM"/>
    </source>
</evidence>
<protein>
    <recommendedName>
        <fullName evidence="4">Tat pathway signal protein</fullName>
    </recommendedName>
</protein>
<keyword evidence="1" id="KW-0732">Signal</keyword>
<comment type="caution">
    <text evidence="2">The sequence shown here is derived from an EMBL/GenBank/DDBJ whole genome shotgun (WGS) entry which is preliminary data.</text>
</comment>
<feature type="signal peptide" evidence="1">
    <location>
        <begin position="1"/>
        <end position="26"/>
    </location>
</feature>
<proteinExistence type="predicted"/>
<name>A0ABW6VF87_MICFU</name>
<reference evidence="2 3" key="1">
    <citation type="submission" date="2024-10" db="EMBL/GenBank/DDBJ databases">
        <title>The Natural Products Discovery Center: Release of the First 8490 Sequenced Strains for Exploring Actinobacteria Biosynthetic Diversity.</title>
        <authorList>
            <person name="Kalkreuter E."/>
            <person name="Kautsar S.A."/>
            <person name="Yang D."/>
            <person name="Bader C.D."/>
            <person name="Teijaro C.N."/>
            <person name="Fluegel L."/>
            <person name="Davis C.M."/>
            <person name="Simpson J.R."/>
            <person name="Lauterbach L."/>
            <person name="Steele A.D."/>
            <person name="Gui C."/>
            <person name="Meng S."/>
            <person name="Li G."/>
            <person name="Viehrig K."/>
            <person name="Ye F."/>
            <person name="Su P."/>
            <person name="Kiefer A.F."/>
            <person name="Nichols A."/>
            <person name="Cepeda A.J."/>
            <person name="Yan W."/>
            <person name="Fan B."/>
            <person name="Jiang Y."/>
            <person name="Adhikari A."/>
            <person name="Zheng C.-J."/>
            <person name="Schuster L."/>
            <person name="Cowan T.M."/>
            <person name="Smanski M.J."/>
            <person name="Chevrette M.G."/>
            <person name="De Carvalho L.P.S."/>
            <person name="Shen B."/>
        </authorList>
    </citation>
    <scope>NUCLEOTIDE SEQUENCE [LARGE SCALE GENOMIC DNA]</scope>
    <source>
        <strain evidence="2 3">NPDC001281</strain>
    </source>
</reference>
<dbReference type="Proteomes" id="UP001602119">
    <property type="component" value="Unassembled WGS sequence"/>
</dbReference>
<evidence type="ECO:0000313" key="3">
    <source>
        <dbReference type="Proteomes" id="UP001602119"/>
    </source>
</evidence>
<dbReference type="RefSeq" id="WP_387346487.1">
    <property type="nucleotide sequence ID" value="NZ_JBIAXI010000027.1"/>
</dbReference>
<evidence type="ECO:0000256" key="1">
    <source>
        <dbReference type="SAM" id="SignalP"/>
    </source>
</evidence>